<evidence type="ECO:0000313" key="2">
    <source>
        <dbReference type="Proteomes" id="UP001064027"/>
    </source>
</evidence>
<dbReference type="EMBL" id="CP104558">
    <property type="protein sequence ID" value="UXH42753.1"/>
    <property type="molecule type" value="Genomic_DNA"/>
</dbReference>
<protein>
    <submittedName>
        <fullName evidence="1">Glycosyltransferase</fullName>
    </submittedName>
</protein>
<proteinExistence type="predicted"/>
<gene>
    <name evidence="1" type="ORF">N5C46_13550</name>
</gene>
<sequence>MKKNLLFIMNNLNCGGAEKSLVTLLQSIDYSKYNVDLYLFKHEGLFMGKIPEQVNILEQPNEFRYFNMSLKNALVECLIKKKFSIALGRICTGIIYKVEKNAFRSDQRVWKYVSKALGEIEREYDSAIAYLEMAPIYFIVEKVKAKNKIGWIHTNYTNSGMDKTIDKPFFEKLNYIVTVSSECAKSLQLNFSPIKDKIQIINNIVSPKVINSLAKTKKEIIKSQDHLTVMTVARLCEVKGIDLAIEACEILVAKGIKIIWYVIGEGEYAYYNNLIQLKGLEKHIILMGVKENPYSYMEQADIYVQPSRFEGKSIAIEEAKILQKPIIVTNFKTAKEQIVHNENGLIVKMNPSSISEGVIELLSNRDLRNKFRRALALEDLGNESEINKFYQLL</sequence>
<accession>A0ACD4C2C2</accession>
<evidence type="ECO:0000313" key="1">
    <source>
        <dbReference type="EMBL" id="UXH42753.1"/>
    </source>
</evidence>
<reference evidence="1" key="1">
    <citation type="submission" date="2022-09" db="EMBL/GenBank/DDBJ databases">
        <title>Complete genome sequence of Rossellomorea vietnamensis strain RL-WG62, a newly isolated PGPR with the potential for plant salinity stress alleviation.</title>
        <authorList>
            <person name="Ren L."/>
            <person name="Wang G."/>
            <person name="Hu H."/>
        </authorList>
    </citation>
    <scope>NUCLEOTIDE SEQUENCE</scope>
    <source>
        <strain evidence="1">RL-WG62</strain>
    </source>
</reference>
<name>A0ACD4C2C2_9BACI</name>
<organism evidence="1 2">
    <name type="scientific">Rossellomorea vietnamensis</name>
    <dbReference type="NCBI Taxonomy" id="218284"/>
    <lineage>
        <taxon>Bacteria</taxon>
        <taxon>Bacillati</taxon>
        <taxon>Bacillota</taxon>
        <taxon>Bacilli</taxon>
        <taxon>Bacillales</taxon>
        <taxon>Bacillaceae</taxon>
        <taxon>Rossellomorea</taxon>
    </lineage>
</organism>
<keyword evidence="2" id="KW-1185">Reference proteome</keyword>
<dbReference type="Proteomes" id="UP001064027">
    <property type="component" value="Chromosome"/>
</dbReference>